<keyword evidence="3" id="KW-1185">Reference proteome</keyword>
<evidence type="ECO:0000256" key="1">
    <source>
        <dbReference type="SAM" id="Phobius"/>
    </source>
</evidence>
<accession>A0A4Z2GM38</accession>
<evidence type="ECO:0000313" key="2">
    <source>
        <dbReference type="EMBL" id="TNN54290.1"/>
    </source>
</evidence>
<keyword evidence="1" id="KW-0472">Membrane</keyword>
<protein>
    <submittedName>
        <fullName evidence="2">Uncharacterized protein</fullName>
    </submittedName>
</protein>
<keyword evidence="1" id="KW-1133">Transmembrane helix</keyword>
<keyword evidence="1" id="KW-0812">Transmembrane</keyword>
<feature type="transmembrane region" description="Helical" evidence="1">
    <location>
        <begin position="6"/>
        <end position="23"/>
    </location>
</feature>
<organism evidence="2 3">
    <name type="scientific">Liparis tanakae</name>
    <name type="common">Tanaka's snailfish</name>
    <dbReference type="NCBI Taxonomy" id="230148"/>
    <lineage>
        <taxon>Eukaryota</taxon>
        <taxon>Metazoa</taxon>
        <taxon>Chordata</taxon>
        <taxon>Craniata</taxon>
        <taxon>Vertebrata</taxon>
        <taxon>Euteleostomi</taxon>
        <taxon>Actinopterygii</taxon>
        <taxon>Neopterygii</taxon>
        <taxon>Teleostei</taxon>
        <taxon>Neoteleostei</taxon>
        <taxon>Acanthomorphata</taxon>
        <taxon>Eupercaria</taxon>
        <taxon>Perciformes</taxon>
        <taxon>Cottioidei</taxon>
        <taxon>Cottales</taxon>
        <taxon>Liparidae</taxon>
        <taxon>Liparis</taxon>
    </lineage>
</organism>
<proteinExistence type="predicted"/>
<dbReference type="EMBL" id="SRLO01000489">
    <property type="protein sequence ID" value="TNN54290.1"/>
    <property type="molecule type" value="Genomic_DNA"/>
</dbReference>
<feature type="transmembrane region" description="Helical" evidence="1">
    <location>
        <begin position="170"/>
        <end position="193"/>
    </location>
</feature>
<dbReference type="AlphaFoldDB" id="A0A4Z2GM38"/>
<gene>
    <name evidence="2" type="ORF">EYF80_035518</name>
</gene>
<feature type="transmembrane region" description="Helical" evidence="1">
    <location>
        <begin position="143"/>
        <end position="164"/>
    </location>
</feature>
<sequence>MLTLLSSLLFCSLMMLSIFLIGGRRLRTASVTFTSDGEKHGSAKNQNGASLSFSLTASSDESESDDEGISFSHLFLFFGGGSAFTLAGLALGWRSAFSFSFSLSFSFSFSFSFRSTAFFSSLARPRSAAARFSTLSGGGCTRFSLSLSFSLSFSLSLSLSFSFSGSFSFALGRAAGTSFFSRCSFAAAVLLVFSRWTGGATRSSFSTLAGTWAAGGEAILERD</sequence>
<comment type="caution">
    <text evidence="2">The sequence shown here is derived from an EMBL/GenBank/DDBJ whole genome shotgun (WGS) entry which is preliminary data.</text>
</comment>
<evidence type="ECO:0000313" key="3">
    <source>
        <dbReference type="Proteomes" id="UP000314294"/>
    </source>
</evidence>
<name>A0A4Z2GM38_9TELE</name>
<feature type="transmembrane region" description="Helical" evidence="1">
    <location>
        <begin position="74"/>
        <end position="93"/>
    </location>
</feature>
<reference evidence="2 3" key="1">
    <citation type="submission" date="2019-03" db="EMBL/GenBank/DDBJ databases">
        <title>First draft genome of Liparis tanakae, snailfish: a comprehensive survey of snailfish specific genes.</title>
        <authorList>
            <person name="Kim W."/>
            <person name="Song I."/>
            <person name="Jeong J.-H."/>
            <person name="Kim D."/>
            <person name="Kim S."/>
            <person name="Ryu S."/>
            <person name="Song J.Y."/>
            <person name="Lee S.K."/>
        </authorList>
    </citation>
    <scope>NUCLEOTIDE SEQUENCE [LARGE SCALE GENOMIC DNA]</scope>
    <source>
        <tissue evidence="2">Muscle</tissue>
    </source>
</reference>
<dbReference type="Proteomes" id="UP000314294">
    <property type="component" value="Unassembled WGS sequence"/>
</dbReference>